<keyword evidence="2" id="KW-0812">Transmembrane</keyword>
<organism evidence="3 4">
    <name type="scientific">Mesobacillus campisalis</name>
    <dbReference type="NCBI Taxonomy" id="1408103"/>
    <lineage>
        <taxon>Bacteria</taxon>
        <taxon>Bacillati</taxon>
        <taxon>Bacillota</taxon>
        <taxon>Bacilli</taxon>
        <taxon>Bacillales</taxon>
        <taxon>Bacillaceae</taxon>
        <taxon>Mesobacillus</taxon>
    </lineage>
</organism>
<evidence type="ECO:0000313" key="3">
    <source>
        <dbReference type="EMBL" id="KKK38876.1"/>
    </source>
</evidence>
<reference evidence="3 4" key="1">
    <citation type="submission" date="2015-04" db="EMBL/GenBank/DDBJ databases">
        <title>Taxonomic description and genome sequence of Bacillus campisalis sp. nov., a novel member of the genus Bacillus isolated from solar saltern.</title>
        <authorList>
            <person name="Mathan Kumar R."/>
            <person name="Kaur G."/>
            <person name="Kumar A."/>
            <person name="Singh N.K."/>
            <person name="Kaur N."/>
            <person name="Kumar N."/>
            <person name="Mayilraj S."/>
        </authorList>
    </citation>
    <scope>NUCLEOTIDE SEQUENCE [LARGE SCALE GENOMIC DNA]</scope>
    <source>
        <strain evidence="3 4">SA2-6</strain>
    </source>
</reference>
<accession>A0A0M2SYV0</accession>
<keyword evidence="2" id="KW-1133">Transmembrane helix</keyword>
<comment type="caution">
    <text evidence="3">The sequence shown here is derived from an EMBL/GenBank/DDBJ whole genome shotgun (WGS) entry which is preliminary data.</text>
</comment>
<name>A0A0M2SYV0_9BACI</name>
<gene>
    <name evidence="3" type="ORF">WQ57_05870</name>
</gene>
<proteinExistence type="predicted"/>
<dbReference type="Proteomes" id="UP000034166">
    <property type="component" value="Unassembled WGS sequence"/>
</dbReference>
<dbReference type="PATRIC" id="fig|1408103.3.peg.1319"/>
<feature type="compositionally biased region" description="Polar residues" evidence="1">
    <location>
        <begin position="56"/>
        <end position="69"/>
    </location>
</feature>
<feature type="transmembrane region" description="Helical" evidence="2">
    <location>
        <begin position="16"/>
        <end position="39"/>
    </location>
</feature>
<sequence>MIGNGMGVVTGRTQVYAIPAIIDAITAIIGSICAIIDAITTRNDAIPQPGAWGSAPNHQFSPPQASSKA</sequence>
<protein>
    <submittedName>
        <fullName evidence="3">Uncharacterized protein</fullName>
    </submittedName>
</protein>
<dbReference type="EMBL" id="LAYY01000005">
    <property type="protein sequence ID" value="KKK38876.1"/>
    <property type="molecule type" value="Genomic_DNA"/>
</dbReference>
<evidence type="ECO:0000256" key="2">
    <source>
        <dbReference type="SAM" id="Phobius"/>
    </source>
</evidence>
<dbReference type="AlphaFoldDB" id="A0A0M2SYV0"/>
<feature type="region of interest" description="Disordered" evidence="1">
    <location>
        <begin position="47"/>
        <end position="69"/>
    </location>
</feature>
<keyword evidence="4" id="KW-1185">Reference proteome</keyword>
<evidence type="ECO:0000313" key="4">
    <source>
        <dbReference type="Proteomes" id="UP000034166"/>
    </source>
</evidence>
<keyword evidence="2" id="KW-0472">Membrane</keyword>
<evidence type="ECO:0000256" key="1">
    <source>
        <dbReference type="SAM" id="MobiDB-lite"/>
    </source>
</evidence>